<evidence type="ECO:0000313" key="2">
    <source>
        <dbReference type="EMBL" id="MCR8826645.1"/>
    </source>
</evidence>
<evidence type="ECO:0000259" key="1">
    <source>
        <dbReference type="Pfam" id="PF13403"/>
    </source>
</evidence>
<proteinExistence type="predicted"/>
<dbReference type="EMBL" id="JANKJG010000005">
    <property type="protein sequence ID" value="MCR8826645.1"/>
    <property type="molecule type" value="Genomic_DNA"/>
</dbReference>
<evidence type="ECO:0000313" key="3">
    <source>
        <dbReference type="Proteomes" id="UP001165396"/>
    </source>
</evidence>
<dbReference type="InterPro" id="IPR028992">
    <property type="entry name" value="Hedgehog/Intein_dom"/>
</dbReference>
<sequence>MAERTIYIVSKNDVTVMRDYVNQRVNSKIIDDAKNGDAFSWENPHDLTLTFSGDRTALTFEDADGVLSDDPFANERLQDQRLTEQVKIDGKTYKPTDETVRWSGKGQVNVENEYEVTLFDDAGNEYRMVGVSITEGYSTSVVGVTFDGPFPPPGTSLHYIQGVSTYNGTGQTLAIPSDPVCFLAGTLIETPDGARAIETLKAGMRVLTLENGTQTIRWTGRNVVCGLGRLAPICIRAGALDNARDLYVSPNHRILLRSSFAELNFGQGEVLVPAKALVNGVSVLRVPMRRADYLHLMLDTHDLVFSEGIASESLFAGHVAAHALGHDAMAELDEIFPDLRHLSQVTSHMGLTARETQYLMHQACPDAVQAVRLGAGVTPR</sequence>
<name>A0ABT1Z0K1_9RHOB</name>
<feature type="domain" description="Hedgehog/Intein (Hint)" evidence="1">
    <location>
        <begin position="180"/>
        <end position="317"/>
    </location>
</feature>
<dbReference type="Proteomes" id="UP001165396">
    <property type="component" value="Unassembled WGS sequence"/>
</dbReference>
<reference evidence="2" key="1">
    <citation type="submission" date="2022-07" db="EMBL/GenBank/DDBJ databases">
        <title>Pseudosulfitobacter sp. strain AP-MA-4, whole genome sequence.</title>
        <authorList>
            <person name="Jiang Y."/>
        </authorList>
    </citation>
    <scope>NUCLEOTIDE SEQUENCE</scope>
    <source>
        <strain evidence="2">AP-MA-4</strain>
    </source>
</reference>
<dbReference type="Gene3D" id="2.170.16.10">
    <property type="entry name" value="Hedgehog/Intein (Hint) domain"/>
    <property type="match status" value="1"/>
</dbReference>
<dbReference type="SUPFAM" id="SSF51294">
    <property type="entry name" value="Hedgehog/intein (Hint) domain"/>
    <property type="match status" value="1"/>
</dbReference>
<accession>A0ABT1Z0K1</accession>
<comment type="caution">
    <text evidence="2">The sequence shown here is derived from an EMBL/GenBank/DDBJ whole genome shotgun (WGS) entry which is preliminary data.</text>
</comment>
<dbReference type="Pfam" id="PF13403">
    <property type="entry name" value="Hint_2"/>
    <property type="match status" value="1"/>
</dbReference>
<protein>
    <submittedName>
        <fullName evidence="2">Hint domain-containing protein</fullName>
    </submittedName>
</protein>
<organism evidence="2 3">
    <name type="scientific">Pseudosulfitobacter koreensis</name>
    <dbReference type="NCBI Taxonomy" id="2968472"/>
    <lineage>
        <taxon>Bacteria</taxon>
        <taxon>Pseudomonadati</taxon>
        <taxon>Pseudomonadota</taxon>
        <taxon>Alphaproteobacteria</taxon>
        <taxon>Rhodobacterales</taxon>
        <taxon>Roseobacteraceae</taxon>
        <taxon>Pseudosulfitobacter</taxon>
    </lineage>
</organism>
<keyword evidence="3" id="KW-1185">Reference proteome</keyword>
<dbReference type="RefSeq" id="WP_258294356.1">
    <property type="nucleotide sequence ID" value="NZ_JANKJG010000005.1"/>
</dbReference>
<gene>
    <name evidence="2" type="ORF">NTA49_08855</name>
</gene>
<dbReference type="InterPro" id="IPR036844">
    <property type="entry name" value="Hint_dom_sf"/>
</dbReference>